<dbReference type="GO" id="GO:0004803">
    <property type="term" value="F:transposase activity"/>
    <property type="evidence" value="ECO:0007669"/>
    <property type="project" value="InterPro"/>
</dbReference>
<dbReference type="SUPFAM" id="SSF53098">
    <property type="entry name" value="Ribonuclease H-like"/>
    <property type="match status" value="1"/>
</dbReference>
<accession>A0A6J4MT69</accession>
<name>A0A6J4MT69_9CHLR</name>
<dbReference type="GO" id="GO:0003677">
    <property type="term" value="F:DNA binding"/>
    <property type="evidence" value="ECO:0007669"/>
    <property type="project" value="InterPro"/>
</dbReference>
<dbReference type="InterPro" id="IPR002559">
    <property type="entry name" value="Transposase_11"/>
</dbReference>
<dbReference type="InterPro" id="IPR012337">
    <property type="entry name" value="RNaseH-like_sf"/>
</dbReference>
<feature type="domain" description="Transposase IS4-like" evidence="1">
    <location>
        <begin position="66"/>
        <end position="158"/>
    </location>
</feature>
<reference evidence="2" key="1">
    <citation type="submission" date="2020-02" db="EMBL/GenBank/DDBJ databases">
        <authorList>
            <person name="Meier V. D."/>
        </authorList>
    </citation>
    <scope>NUCLEOTIDE SEQUENCE</scope>
    <source>
        <strain evidence="2">AVDCRST_MAG93</strain>
    </source>
</reference>
<dbReference type="GO" id="GO:0006313">
    <property type="term" value="P:DNA transposition"/>
    <property type="evidence" value="ECO:0007669"/>
    <property type="project" value="InterPro"/>
</dbReference>
<protein>
    <recommendedName>
        <fullName evidence="1">Transposase IS4-like domain-containing protein</fullName>
    </recommendedName>
</protein>
<dbReference type="EMBL" id="CADCTR010002753">
    <property type="protein sequence ID" value="CAA9368214.1"/>
    <property type="molecule type" value="Genomic_DNA"/>
</dbReference>
<evidence type="ECO:0000259" key="1">
    <source>
        <dbReference type="Pfam" id="PF01609"/>
    </source>
</evidence>
<proteinExistence type="predicted"/>
<organism evidence="2">
    <name type="scientific">uncultured Chloroflexia bacterium</name>
    <dbReference type="NCBI Taxonomy" id="1672391"/>
    <lineage>
        <taxon>Bacteria</taxon>
        <taxon>Bacillati</taxon>
        <taxon>Chloroflexota</taxon>
        <taxon>Chloroflexia</taxon>
        <taxon>environmental samples</taxon>
    </lineage>
</organism>
<evidence type="ECO:0000313" key="2">
    <source>
        <dbReference type="EMBL" id="CAA9368214.1"/>
    </source>
</evidence>
<sequence length="241" mass="27627">MVALTAGNGFVLSRLNTQVALFDPQGNRLDLQKVLDHAEAMLDRPVLLGRKERLEARLLAVRVPQEVADQRRRRIRQEFRDKGKTPSARLLALAAWTLMVTTVPCEQLSIGEALVLLRARWQIELLFKLWKSHGHVDEWRSRQPWRILCEVDAKLLAMVVQHWILLVGCWHHPNRSLVKAAQTVQSYALALVRALSISPQRIAEILEEVVRCLLKAGRINRRKRKPNTYQLLLIVPDGTLT</sequence>
<dbReference type="Pfam" id="PF01609">
    <property type="entry name" value="DDE_Tnp_1"/>
    <property type="match status" value="1"/>
</dbReference>
<gene>
    <name evidence="2" type="ORF">AVDCRST_MAG93-8166</name>
</gene>
<dbReference type="AlphaFoldDB" id="A0A6J4MT69"/>